<dbReference type="EMBL" id="VSRR010003840">
    <property type="protein sequence ID" value="MPC37642.1"/>
    <property type="molecule type" value="Genomic_DNA"/>
</dbReference>
<dbReference type="InterPro" id="IPR038702">
    <property type="entry name" value="Na/K_ATPase_sub_beta_sf"/>
</dbReference>
<keyword evidence="3" id="KW-0812">Transmembrane</keyword>
<comment type="subcellular location">
    <subcellularLocation>
        <location evidence="1">Membrane</location>
        <topology evidence="1">Single-pass type II membrane protein</topology>
    </subcellularLocation>
</comment>
<protein>
    <submittedName>
        <fullName evidence="7">Uncharacterized protein</fullName>
    </submittedName>
</protein>
<evidence type="ECO:0000256" key="6">
    <source>
        <dbReference type="ARBA" id="ARBA00023136"/>
    </source>
</evidence>
<comment type="similarity">
    <text evidence="2">Belongs to the X(+)/potassium ATPases subunit beta family.</text>
</comment>
<evidence type="ECO:0000256" key="1">
    <source>
        <dbReference type="ARBA" id="ARBA00004606"/>
    </source>
</evidence>
<evidence type="ECO:0000256" key="5">
    <source>
        <dbReference type="ARBA" id="ARBA00022989"/>
    </source>
</evidence>
<reference evidence="7 8" key="1">
    <citation type="submission" date="2019-05" db="EMBL/GenBank/DDBJ databases">
        <title>Another draft genome of Portunus trituberculatus and its Hox gene families provides insights of decapod evolution.</title>
        <authorList>
            <person name="Jeong J.-H."/>
            <person name="Song I."/>
            <person name="Kim S."/>
            <person name="Choi T."/>
            <person name="Kim D."/>
            <person name="Ryu S."/>
            <person name="Kim W."/>
        </authorList>
    </citation>
    <scope>NUCLEOTIDE SEQUENCE [LARGE SCALE GENOMIC DNA]</scope>
    <source>
        <tissue evidence="7">Muscle</tissue>
    </source>
</reference>
<evidence type="ECO:0000256" key="4">
    <source>
        <dbReference type="ARBA" id="ARBA00022968"/>
    </source>
</evidence>
<sequence>MCLGGDTGPNFGTTINKIACAINGWKLKSVSHKLFNLLMHLFSGLVVYPDTFINLERNHKIGGKSAKQHYIDVIKGFQTRYTDVTRSAKNLVECHFGYQLQDGNECRYDFMWLERQCAELSGFGYIDNNPCIFLVYNETNKGGGGRRYLSKR</sequence>
<dbReference type="Gene3D" id="2.60.40.1660">
    <property type="entry name" value="Na, k-atpase alpha subunit"/>
    <property type="match status" value="1"/>
</dbReference>
<dbReference type="GO" id="GO:0005890">
    <property type="term" value="C:sodium:potassium-exchanging ATPase complex"/>
    <property type="evidence" value="ECO:0007669"/>
    <property type="project" value="InterPro"/>
</dbReference>
<gene>
    <name evidence="7" type="ORF">E2C01_031128</name>
</gene>
<evidence type="ECO:0000313" key="7">
    <source>
        <dbReference type="EMBL" id="MPC37642.1"/>
    </source>
</evidence>
<evidence type="ECO:0000313" key="8">
    <source>
        <dbReference type="Proteomes" id="UP000324222"/>
    </source>
</evidence>
<accession>A0A5B7ETP4</accession>
<keyword evidence="6" id="KW-0472">Membrane</keyword>
<comment type="caution">
    <text evidence="7">The sequence shown here is derived from an EMBL/GenBank/DDBJ whole genome shotgun (WGS) entry which is preliminary data.</text>
</comment>
<dbReference type="GO" id="GO:0006813">
    <property type="term" value="P:potassium ion transport"/>
    <property type="evidence" value="ECO:0007669"/>
    <property type="project" value="InterPro"/>
</dbReference>
<keyword evidence="8" id="KW-1185">Reference proteome</keyword>
<dbReference type="GO" id="GO:0006814">
    <property type="term" value="P:sodium ion transport"/>
    <property type="evidence" value="ECO:0007669"/>
    <property type="project" value="InterPro"/>
</dbReference>
<dbReference type="InterPro" id="IPR000402">
    <property type="entry name" value="Na/K_ATPase_sub_beta"/>
</dbReference>
<dbReference type="AlphaFoldDB" id="A0A5B7ETP4"/>
<keyword evidence="5" id="KW-1133">Transmembrane helix</keyword>
<keyword evidence="4" id="KW-0735">Signal-anchor</keyword>
<organism evidence="7 8">
    <name type="scientific">Portunus trituberculatus</name>
    <name type="common">Swimming crab</name>
    <name type="synonym">Neptunus trituberculatus</name>
    <dbReference type="NCBI Taxonomy" id="210409"/>
    <lineage>
        <taxon>Eukaryota</taxon>
        <taxon>Metazoa</taxon>
        <taxon>Ecdysozoa</taxon>
        <taxon>Arthropoda</taxon>
        <taxon>Crustacea</taxon>
        <taxon>Multicrustacea</taxon>
        <taxon>Malacostraca</taxon>
        <taxon>Eumalacostraca</taxon>
        <taxon>Eucarida</taxon>
        <taxon>Decapoda</taxon>
        <taxon>Pleocyemata</taxon>
        <taxon>Brachyura</taxon>
        <taxon>Eubrachyura</taxon>
        <taxon>Portunoidea</taxon>
        <taxon>Portunidae</taxon>
        <taxon>Portuninae</taxon>
        <taxon>Portunus</taxon>
    </lineage>
</organism>
<name>A0A5B7ETP4_PORTR</name>
<dbReference type="Pfam" id="PF00287">
    <property type="entry name" value="Na_K-ATPase"/>
    <property type="match status" value="1"/>
</dbReference>
<dbReference type="Proteomes" id="UP000324222">
    <property type="component" value="Unassembled WGS sequence"/>
</dbReference>
<proteinExistence type="inferred from homology"/>
<evidence type="ECO:0000256" key="2">
    <source>
        <dbReference type="ARBA" id="ARBA00005876"/>
    </source>
</evidence>
<evidence type="ECO:0000256" key="3">
    <source>
        <dbReference type="ARBA" id="ARBA00022692"/>
    </source>
</evidence>